<dbReference type="SUPFAM" id="SSF161098">
    <property type="entry name" value="MetI-like"/>
    <property type="match status" value="1"/>
</dbReference>
<proteinExistence type="inferred from homology"/>
<evidence type="ECO:0000259" key="8">
    <source>
        <dbReference type="PROSITE" id="PS50928"/>
    </source>
</evidence>
<keyword evidence="4 7" id="KW-0812">Transmembrane</keyword>
<evidence type="ECO:0000256" key="4">
    <source>
        <dbReference type="ARBA" id="ARBA00022692"/>
    </source>
</evidence>
<dbReference type="KEGG" id="schv:BRCON_1880"/>
<dbReference type="PROSITE" id="PS50928">
    <property type="entry name" value="ABC_TM1"/>
    <property type="match status" value="1"/>
</dbReference>
<evidence type="ECO:0000256" key="7">
    <source>
        <dbReference type="RuleBase" id="RU363032"/>
    </source>
</evidence>
<feature type="transmembrane region" description="Helical" evidence="7">
    <location>
        <begin position="232"/>
        <end position="256"/>
    </location>
</feature>
<evidence type="ECO:0000313" key="9">
    <source>
        <dbReference type="EMBL" id="AXA36657.1"/>
    </source>
</evidence>
<dbReference type="GO" id="GO:0005886">
    <property type="term" value="C:plasma membrane"/>
    <property type="evidence" value="ECO:0007669"/>
    <property type="project" value="UniProtKB-SubCell"/>
</dbReference>
<dbReference type="Gene3D" id="1.10.3720.10">
    <property type="entry name" value="MetI-like"/>
    <property type="match status" value="1"/>
</dbReference>
<keyword evidence="3" id="KW-1003">Cell membrane</keyword>
<dbReference type="Pfam" id="PF00528">
    <property type="entry name" value="BPD_transp_1"/>
    <property type="match status" value="1"/>
</dbReference>
<dbReference type="GO" id="GO:0055085">
    <property type="term" value="P:transmembrane transport"/>
    <property type="evidence" value="ECO:0007669"/>
    <property type="project" value="InterPro"/>
</dbReference>
<keyword evidence="5 7" id="KW-1133">Transmembrane helix</keyword>
<comment type="similarity">
    <text evidence="7">Belongs to the binding-protein-dependent transport system permease family.</text>
</comment>
<feature type="transmembrane region" description="Helical" evidence="7">
    <location>
        <begin position="366"/>
        <end position="387"/>
    </location>
</feature>
<keyword evidence="2 7" id="KW-0813">Transport</keyword>
<dbReference type="AlphaFoldDB" id="A0A2Z4Y621"/>
<feature type="transmembrane region" description="Helical" evidence="7">
    <location>
        <begin position="262"/>
        <end position="286"/>
    </location>
</feature>
<comment type="subcellular location">
    <subcellularLocation>
        <location evidence="1 7">Cell membrane</location>
        <topology evidence="1 7">Multi-pass membrane protein</topology>
    </subcellularLocation>
</comment>
<feature type="transmembrane region" description="Helical" evidence="7">
    <location>
        <begin position="307"/>
        <end position="330"/>
    </location>
</feature>
<evidence type="ECO:0000256" key="1">
    <source>
        <dbReference type="ARBA" id="ARBA00004651"/>
    </source>
</evidence>
<feature type="transmembrane region" description="Helical" evidence="7">
    <location>
        <begin position="196"/>
        <end position="220"/>
    </location>
</feature>
<evidence type="ECO:0000313" key="10">
    <source>
        <dbReference type="Proteomes" id="UP000262583"/>
    </source>
</evidence>
<dbReference type="InterPro" id="IPR035906">
    <property type="entry name" value="MetI-like_sf"/>
</dbReference>
<dbReference type="Proteomes" id="UP000262583">
    <property type="component" value="Chromosome"/>
</dbReference>
<dbReference type="CDD" id="cd06261">
    <property type="entry name" value="TM_PBP2"/>
    <property type="match status" value="1"/>
</dbReference>
<dbReference type="PANTHER" id="PTHR43744:SF8">
    <property type="entry name" value="SN-GLYCEROL-3-PHOSPHATE TRANSPORT SYSTEM PERMEASE PROTEIN UGPE"/>
    <property type="match status" value="1"/>
</dbReference>
<protein>
    <submittedName>
        <fullName evidence="9">Sugar ABC transporter permease</fullName>
    </submittedName>
</protein>
<accession>A0A2Z4Y621</accession>
<evidence type="ECO:0000256" key="6">
    <source>
        <dbReference type="ARBA" id="ARBA00023136"/>
    </source>
</evidence>
<sequence>MMAIFALTCFAIVVVVPFIYMVFISLKGPAEVGNGRFVPDAVRDLLRLRHRDFAFVEVRLSDEQFALLNNAPWAPEAPFLAMDPHSLKEMLVPMVPHDALWGRRIGLEKPGYGLTYVIALYEVHDPRNELRQRKVASILCPHPSGNAWEAVEAKVIPRNLTTMVGRLFANYRVLVSWEPLRSGHLLAWLSSGYPRWYLNSLFVALSTVILGVFFDSLAAFAFAKFEFPFRRILFGVLVATIMIPYPVTLVPTFFLFSELGLYNTYAALIVPGLVSAFGIFLVRQYVLTVPDDMLAAARVDGASDFELYLYVILPIARPILAALAVFRFIWQWNSYLYPLILTNRDEMKTVQLGLATLQGPFGNVDYGVQMAGATLAVVPILILYLFMQRHFIAGITMGSVKA</sequence>
<feature type="domain" description="ABC transmembrane type-1" evidence="8">
    <location>
        <begin position="197"/>
        <end position="387"/>
    </location>
</feature>
<dbReference type="PANTHER" id="PTHR43744">
    <property type="entry name" value="ABC TRANSPORTER PERMEASE PROTEIN MG189-RELATED-RELATED"/>
    <property type="match status" value="1"/>
</dbReference>
<dbReference type="EMBL" id="CP030759">
    <property type="protein sequence ID" value="AXA36657.1"/>
    <property type="molecule type" value="Genomic_DNA"/>
</dbReference>
<organism evidence="9 10">
    <name type="scientific">Sumerlaea chitinivorans</name>
    <dbReference type="NCBI Taxonomy" id="2250252"/>
    <lineage>
        <taxon>Bacteria</taxon>
        <taxon>Candidatus Sumerlaeota</taxon>
        <taxon>Candidatus Sumerlaeia</taxon>
        <taxon>Candidatus Sumerlaeales</taxon>
        <taxon>Candidatus Sumerlaeaceae</taxon>
        <taxon>Candidatus Sumerlaea</taxon>
    </lineage>
</organism>
<keyword evidence="6 7" id="KW-0472">Membrane</keyword>
<gene>
    <name evidence="9" type="ORF">BRCON_1880</name>
</gene>
<evidence type="ECO:0000256" key="5">
    <source>
        <dbReference type="ARBA" id="ARBA00022989"/>
    </source>
</evidence>
<reference evidence="9 10" key="1">
    <citation type="submission" date="2018-05" db="EMBL/GenBank/DDBJ databases">
        <title>A metagenomic window into the 2 km-deep terrestrial subsurface aquifer revealed taxonomically and functionally diverse microbial community comprising novel uncultured bacterial lineages.</title>
        <authorList>
            <person name="Kadnikov V.V."/>
            <person name="Mardanov A.V."/>
            <person name="Beletsky A.V."/>
            <person name="Banks D."/>
            <person name="Pimenov N.V."/>
            <person name="Frank Y.A."/>
            <person name="Karnachuk O.V."/>
            <person name="Ravin N.V."/>
        </authorList>
    </citation>
    <scope>NUCLEOTIDE SEQUENCE [LARGE SCALE GENOMIC DNA]</scope>
    <source>
        <strain evidence="9">BY</strain>
    </source>
</reference>
<name>A0A2Z4Y621_SUMC1</name>
<evidence type="ECO:0000256" key="3">
    <source>
        <dbReference type="ARBA" id="ARBA00022475"/>
    </source>
</evidence>
<evidence type="ECO:0000256" key="2">
    <source>
        <dbReference type="ARBA" id="ARBA00022448"/>
    </source>
</evidence>
<dbReference type="InterPro" id="IPR000515">
    <property type="entry name" value="MetI-like"/>
</dbReference>